<name>A0A1Y6BML2_9PROT</name>
<accession>A0A1Y6BML2</accession>
<evidence type="ECO:0000256" key="1">
    <source>
        <dbReference type="SAM" id="SignalP"/>
    </source>
</evidence>
<reference evidence="2 3" key="1">
    <citation type="submission" date="2017-04" db="EMBL/GenBank/DDBJ databases">
        <authorList>
            <person name="Afonso C.L."/>
            <person name="Miller P.J."/>
            <person name="Scott M.A."/>
            <person name="Spackman E."/>
            <person name="Goraichik I."/>
            <person name="Dimitrov K.M."/>
            <person name="Suarez D.L."/>
            <person name="Swayne D.E."/>
        </authorList>
    </citation>
    <scope>NUCLEOTIDE SEQUENCE [LARGE SCALE GENOMIC DNA]</scope>
    <source>
        <strain evidence="2 3">USBA 355</strain>
    </source>
</reference>
<proteinExistence type="predicted"/>
<gene>
    <name evidence="2" type="ORF">SAMN05428998_106100</name>
</gene>
<dbReference type="InterPro" id="IPR018740">
    <property type="entry name" value="DUF2282_membr"/>
</dbReference>
<feature type="chain" id="PRO_5012306032" evidence="1">
    <location>
        <begin position="32"/>
        <end position="97"/>
    </location>
</feature>
<evidence type="ECO:0000313" key="3">
    <source>
        <dbReference type="Proteomes" id="UP000192917"/>
    </source>
</evidence>
<organism evidence="2 3">
    <name type="scientific">Tistlia consotensis USBA 355</name>
    <dbReference type="NCBI Taxonomy" id="560819"/>
    <lineage>
        <taxon>Bacteria</taxon>
        <taxon>Pseudomonadati</taxon>
        <taxon>Pseudomonadota</taxon>
        <taxon>Alphaproteobacteria</taxon>
        <taxon>Rhodospirillales</taxon>
        <taxon>Rhodovibrionaceae</taxon>
        <taxon>Tistlia</taxon>
    </lineage>
</organism>
<dbReference type="EMBL" id="FWZX01000006">
    <property type="protein sequence ID" value="SMF17402.1"/>
    <property type="molecule type" value="Genomic_DNA"/>
</dbReference>
<dbReference type="STRING" id="560819.SAMN05428998_106100"/>
<dbReference type="Pfam" id="PF10048">
    <property type="entry name" value="DUF2282"/>
    <property type="match status" value="1"/>
</dbReference>
<keyword evidence="3" id="KW-1185">Reference proteome</keyword>
<keyword evidence="1" id="KW-0732">Signal</keyword>
<protein>
    <submittedName>
        <fullName evidence="2">Uncharacterized membrane protein</fullName>
    </submittedName>
</protein>
<dbReference type="AlphaFoldDB" id="A0A1Y6BML2"/>
<evidence type="ECO:0000313" key="2">
    <source>
        <dbReference type="EMBL" id="SMF17402.1"/>
    </source>
</evidence>
<dbReference type="Proteomes" id="UP000192917">
    <property type="component" value="Unassembled WGS sequence"/>
</dbReference>
<feature type="signal peptide" evidence="1">
    <location>
        <begin position="1"/>
        <end position="31"/>
    </location>
</feature>
<sequence>MRKLSLTALGVSAALATAIAGAAALSTPASAADQVKCYGVSKAGENDCANQAAGHSCAGHSKVDYSGMDFKALEKAKCMEMGGKEMPFEGVNKNVKM</sequence>
<dbReference type="RefSeq" id="WP_085122568.1">
    <property type="nucleotide sequence ID" value="NZ_FWZX01000006.1"/>
</dbReference>